<dbReference type="Gene3D" id="1.10.540.10">
    <property type="entry name" value="Acyl-CoA dehydrogenase/oxidase, N-terminal domain"/>
    <property type="match status" value="1"/>
</dbReference>
<dbReference type="Proteomes" id="UP000326287">
    <property type="component" value="Chromosome"/>
</dbReference>
<evidence type="ECO:0000256" key="7">
    <source>
        <dbReference type="ARBA" id="ARBA00058683"/>
    </source>
</evidence>
<dbReference type="PANTHER" id="PTHR42803">
    <property type="entry name" value="ACYL-COA DEHYDROGENASE"/>
    <property type="match status" value="1"/>
</dbReference>
<dbReference type="GO" id="GO:0050660">
    <property type="term" value="F:flavin adenine dinucleotide binding"/>
    <property type="evidence" value="ECO:0007669"/>
    <property type="project" value="InterPro"/>
</dbReference>
<feature type="domain" description="Acyl-CoA dehydrogenase/oxidase C-terminal" evidence="11">
    <location>
        <begin position="281"/>
        <end position="447"/>
    </location>
</feature>
<proteinExistence type="inferred from homology"/>
<evidence type="ECO:0000256" key="4">
    <source>
        <dbReference type="ARBA" id="ARBA00022827"/>
    </source>
</evidence>
<keyword evidence="16" id="KW-1185">Reference proteome</keyword>
<feature type="domain" description="Acyl-CoA dehydrogenase/oxidase N-terminal" evidence="13">
    <location>
        <begin position="41"/>
        <end position="156"/>
    </location>
</feature>
<dbReference type="EC" id="1.3.99.41" evidence="8"/>
<keyword evidence="5 10" id="KW-0560">Oxidoreductase</keyword>
<dbReference type="InterPro" id="IPR046373">
    <property type="entry name" value="Acyl-CoA_Oxase/DH_mid-dom_sf"/>
</dbReference>
<dbReference type="InterPro" id="IPR009075">
    <property type="entry name" value="AcylCo_DH/oxidase_C"/>
</dbReference>
<evidence type="ECO:0000259" key="12">
    <source>
        <dbReference type="Pfam" id="PF02770"/>
    </source>
</evidence>
<reference evidence="15 16" key="1">
    <citation type="submission" date="2019-02" db="EMBL/GenBank/DDBJ databases">
        <authorList>
            <person name="Li S.-H."/>
        </authorList>
    </citation>
    <scope>NUCLEOTIDE SEQUENCE [LARGE SCALE GENOMIC DNA]</scope>
    <source>
        <strain evidence="15 16">IMCC14385</strain>
    </source>
</reference>
<evidence type="ECO:0000256" key="5">
    <source>
        <dbReference type="ARBA" id="ARBA00023002"/>
    </source>
</evidence>
<comment type="catalytic activity">
    <reaction evidence="6">
        <text>3-(methylsulfanyl)propanoyl-CoA + oxidized [electron-transfer flavoprotein] + H(+) = 3-(methylsulfanyl)acryloyl-CoA + reduced [electron-transfer flavoprotein]</text>
        <dbReference type="Rhea" id="RHEA:52612"/>
        <dbReference type="Rhea" id="RHEA-COMP:10685"/>
        <dbReference type="Rhea" id="RHEA-COMP:10686"/>
        <dbReference type="ChEBI" id="CHEBI:15378"/>
        <dbReference type="ChEBI" id="CHEBI:57692"/>
        <dbReference type="ChEBI" id="CHEBI:58307"/>
        <dbReference type="ChEBI" id="CHEBI:82815"/>
        <dbReference type="ChEBI" id="CHEBI:84994"/>
        <dbReference type="EC" id="1.3.99.41"/>
    </reaction>
    <physiologicalReaction direction="left-to-right" evidence="6">
        <dbReference type="Rhea" id="RHEA:52613"/>
    </physiologicalReaction>
</comment>
<dbReference type="OrthoDB" id="9807883at2"/>
<dbReference type="InterPro" id="IPR009100">
    <property type="entry name" value="AcylCoA_DH/oxidase_NM_dom_sf"/>
</dbReference>
<keyword evidence="3 10" id="KW-0285">Flavoprotein</keyword>
<comment type="cofactor">
    <cofactor evidence="1 10">
        <name>FAD</name>
        <dbReference type="ChEBI" id="CHEBI:57692"/>
    </cofactor>
</comment>
<evidence type="ECO:0000256" key="6">
    <source>
        <dbReference type="ARBA" id="ARBA00051388"/>
    </source>
</evidence>
<evidence type="ECO:0000256" key="3">
    <source>
        <dbReference type="ARBA" id="ARBA00022630"/>
    </source>
</evidence>
<organism evidence="15 16">
    <name type="scientific">Halioglobus maricola</name>
    <dbReference type="NCBI Taxonomy" id="2601894"/>
    <lineage>
        <taxon>Bacteria</taxon>
        <taxon>Pseudomonadati</taxon>
        <taxon>Pseudomonadota</taxon>
        <taxon>Gammaproteobacteria</taxon>
        <taxon>Cellvibrionales</taxon>
        <taxon>Halieaceae</taxon>
        <taxon>Halioglobus</taxon>
    </lineage>
</organism>
<evidence type="ECO:0000313" key="16">
    <source>
        <dbReference type="Proteomes" id="UP000326287"/>
    </source>
</evidence>
<dbReference type="RefSeq" id="WP_152661349.1">
    <property type="nucleotide sequence ID" value="NZ_CP036422.1"/>
</dbReference>
<dbReference type="InterPro" id="IPR025878">
    <property type="entry name" value="Acyl-CoA_dh-like_C_dom"/>
</dbReference>
<dbReference type="KEGG" id="halc:EY643_06025"/>
<evidence type="ECO:0000256" key="1">
    <source>
        <dbReference type="ARBA" id="ARBA00001974"/>
    </source>
</evidence>
<dbReference type="InterPro" id="IPR052166">
    <property type="entry name" value="Diverse_Acyl-CoA_DH"/>
</dbReference>
<dbReference type="InterPro" id="IPR013786">
    <property type="entry name" value="AcylCoA_DH/ox_N"/>
</dbReference>
<dbReference type="InterPro" id="IPR036250">
    <property type="entry name" value="AcylCo_DH-like_C"/>
</dbReference>
<evidence type="ECO:0000256" key="10">
    <source>
        <dbReference type="RuleBase" id="RU362125"/>
    </source>
</evidence>
<evidence type="ECO:0000313" key="15">
    <source>
        <dbReference type="EMBL" id="QFU75243.1"/>
    </source>
</evidence>
<gene>
    <name evidence="15" type="ORF">EY643_06025</name>
</gene>
<evidence type="ECO:0000259" key="11">
    <source>
        <dbReference type="Pfam" id="PF00441"/>
    </source>
</evidence>
<evidence type="ECO:0000259" key="14">
    <source>
        <dbReference type="Pfam" id="PF12806"/>
    </source>
</evidence>
<dbReference type="EMBL" id="CP036422">
    <property type="protein sequence ID" value="QFU75243.1"/>
    <property type="molecule type" value="Genomic_DNA"/>
</dbReference>
<comment type="similarity">
    <text evidence="2 10">Belongs to the acyl-CoA dehydrogenase family.</text>
</comment>
<evidence type="ECO:0000256" key="8">
    <source>
        <dbReference type="ARBA" id="ARBA00066694"/>
    </source>
</evidence>
<dbReference type="InterPro" id="IPR006091">
    <property type="entry name" value="Acyl-CoA_Oxase/DH_mid-dom"/>
</dbReference>
<dbReference type="Pfam" id="PF02771">
    <property type="entry name" value="Acyl-CoA_dh_N"/>
    <property type="match status" value="1"/>
</dbReference>
<protein>
    <recommendedName>
        <fullName evidence="9">3-methylmercaptopropionyl-CoA dehydrogenase</fullName>
        <ecNumber evidence="8">1.3.99.41</ecNumber>
    </recommendedName>
</protein>
<keyword evidence="4 10" id="KW-0274">FAD</keyword>
<dbReference type="Pfam" id="PF02770">
    <property type="entry name" value="Acyl-CoA_dh_M"/>
    <property type="match status" value="1"/>
</dbReference>
<dbReference type="GO" id="GO:0016627">
    <property type="term" value="F:oxidoreductase activity, acting on the CH-CH group of donors"/>
    <property type="evidence" value="ECO:0007669"/>
    <property type="project" value="InterPro"/>
</dbReference>
<dbReference type="FunFam" id="2.40.110.10:FF:000031">
    <property type="entry name" value="Acyl-CoA dehydrogenase, putative"/>
    <property type="match status" value="1"/>
</dbReference>
<dbReference type="Gene3D" id="1.20.140.10">
    <property type="entry name" value="Butyryl-CoA Dehydrogenase, subunit A, domain 3"/>
    <property type="match status" value="1"/>
</dbReference>
<dbReference type="InterPro" id="IPR037069">
    <property type="entry name" value="AcylCoA_DH/ox_N_sf"/>
</dbReference>
<comment type="function">
    <text evidence="7">Involved in the assimilation of dimethylsulphoniopropionate (DMSP), an important compound in the fixation of carbon in marine phytoplankton, by mediating the conversion of 3-(methylthio)propanoyl-CoA (MMPA-CoA) to 3-(methylthio)acryloyl-CoA (MTA-CoA).</text>
</comment>
<dbReference type="Pfam" id="PF00441">
    <property type="entry name" value="Acyl-CoA_dh_1"/>
    <property type="match status" value="1"/>
</dbReference>
<dbReference type="Pfam" id="PF12806">
    <property type="entry name" value="Acyl-CoA_dh_C"/>
    <property type="match status" value="1"/>
</dbReference>
<sequence length="591" mass="63757">MPDYRAPLTDMAFVNKELLGLDHYQQLNGCESLSEDLWDAILDGGAKFAENVLAPLNRAGDEEGCGFENGQVSTPSGFAEALRQYGDAGWQTLSIPEAEGGQGLPGSMSTLLTEMTAAANYAWSMYPGLAHAPITCIRAGGTEEQKATYLPKLFSLEWAGTMCLTESHCGSDVGLLRTKATPHGDGSYSISGTKIFISGGEQDMTENIIHAVLARVEGAPEGTSGISLFLVPKVMVNDDGSLGERNTVHCGSIEKKMGIKGSATCVMNFDNAKGFLLGEENRGLEVMFKIMNTARLGTALQGVCLGEASFQGALAYARERLQMRSLTGAQNPDGPADPIVVHPDVRRMLMTQKALVEGSRAFIYWLARLNDLTQHGNEEQIAEADDLLSLLTPIAKAFCTETGVEVTNIGVQVFGGHGYIREHGMEQLLRDMRIATIYEGTTGIQSLDLLGRKVMGSGGKLLRGFTKRIHKFCEAHNDNNAMTEFIEPLAAVNAQWGEITMKVGEKAVENADEIGAASVDYTLFGGYVALAYMWAQMAEISLAKEGDFYAAKVATARFYFQRILPRAEAHARAAVAGADSIMDLDESLLML</sequence>
<dbReference type="Gene3D" id="2.40.110.10">
    <property type="entry name" value="Butyryl-CoA Dehydrogenase, subunit A, domain 2"/>
    <property type="match status" value="1"/>
</dbReference>
<evidence type="ECO:0000256" key="2">
    <source>
        <dbReference type="ARBA" id="ARBA00009347"/>
    </source>
</evidence>
<dbReference type="SUPFAM" id="SSF47203">
    <property type="entry name" value="Acyl-CoA dehydrogenase C-terminal domain-like"/>
    <property type="match status" value="1"/>
</dbReference>
<accession>A0A5P9NHE5</accession>
<feature type="domain" description="Acetyl-CoA dehydrogenase-like C-terminal" evidence="14">
    <location>
        <begin position="465"/>
        <end position="585"/>
    </location>
</feature>
<evidence type="ECO:0000259" key="13">
    <source>
        <dbReference type="Pfam" id="PF02771"/>
    </source>
</evidence>
<evidence type="ECO:0000256" key="9">
    <source>
        <dbReference type="ARBA" id="ARBA00069043"/>
    </source>
</evidence>
<feature type="domain" description="Acyl-CoA oxidase/dehydrogenase middle" evidence="12">
    <location>
        <begin position="162"/>
        <end position="271"/>
    </location>
</feature>
<dbReference type="PANTHER" id="PTHR42803:SF1">
    <property type="entry name" value="BROAD-SPECIFICITY LINEAR ACYL-COA DEHYDROGENASE FADE5"/>
    <property type="match status" value="1"/>
</dbReference>
<dbReference type="SUPFAM" id="SSF56645">
    <property type="entry name" value="Acyl-CoA dehydrogenase NM domain-like"/>
    <property type="match status" value="1"/>
</dbReference>
<name>A0A5P9NHE5_9GAMM</name>
<dbReference type="AlphaFoldDB" id="A0A5P9NHE5"/>